<dbReference type="RefSeq" id="XP_038972953.1">
    <property type="nucleotide sequence ID" value="XM_039117025.1"/>
</dbReference>
<dbReference type="FunFam" id="3.40.50.2020:FF:000025">
    <property type="entry name" value="Uridine monophosphate synthetase"/>
    <property type="match status" value="1"/>
</dbReference>
<dbReference type="CDD" id="cd06223">
    <property type="entry name" value="PRTases_typeI"/>
    <property type="match status" value="1"/>
</dbReference>
<keyword evidence="11" id="KW-0665">Pyrimidine biosynthesis</keyword>
<dbReference type="PANTHER" id="PTHR19278">
    <property type="entry name" value="OROTATE PHOSPHORIBOSYLTRANSFERASE"/>
    <property type="match status" value="1"/>
</dbReference>
<dbReference type="HAMAP" id="MF_01208">
    <property type="entry name" value="PyrE"/>
    <property type="match status" value="1"/>
</dbReference>
<evidence type="ECO:0000256" key="11">
    <source>
        <dbReference type="ARBA" id="ARBA00022975"/>
    </source>
</evidence>
<keyword evidence="13" id="KW-0511">Multifunctional enzyme</keyword>
<keyword evidence="10" id="KW-0210">Decarboxylase</keyword>
<dbReference type="PROSITE" id="PS00156">
    <property type="entry name" value="OMPDECASE"/>
    <property type="match status" value="1"/>
</dbReference>
<dbReference type="InterPro" id="IPR029057">
    <property type="entry name" value="PRTase-like"/>
</dbReference>
<feature type="active site" description="For OMPdecase activity" evidence="14">
    <location>
        <position position="281"/>
    </location>
</feature>
<dbReference type="NCBIfam" id="TIGR01740">
    <property type="entry name" value="pyrF"/>
    <property type="match status" value="1"/>
</dbReference>
<feature type="binding site" evidence="15">
    <location>
        <position position="404"/>
    </location>
    <ligand>
        <name>substrate</name>
    </ligand>
</feature>
<evidence type="ECO:0000256" key="1">
    <source>
        <dbReference type="ARBA" id="ARBA00004861"/>
    </source>
</evidence>
<evidence type="ECO:0000256" key="8">
    <source>
        <dbReference type="ARBA" id="ARBA00022676"/>
    </source>
</evidence>
<proteinExistence type="inferred from homology"/>
<feature type="binding site" evidence="15">
    <location>
        <position position="424"/>
    </location>
    <ligand>
        <name>substrate</name>
    </ligand>
</feature>
<dbReference type="GO" id="GO:0004588">
    <property type="term" value="F:orotate phosphoribosyltransferase activity"/>
    <property type="evidence" value="ECO:0007669"/>
    <property type="project" value="UniProtKB-EC"/>
</dbReference>
<comment type="pathway">
    <text evidence="2">Pyrimidine metabolism; UMP biosynthesis via de novo pathway; UMP from orotate: step 1/2.</text>
</comment>
<dbReference type="InterPro" id="IPR018089">
    <property type="entry name" value="OMPdecase_AS"/>
</dbReference>
<feature type="active site" description="For OMPdecase activity" evidence="14">
    <location>
        <position position="283"/>
    </location>
</feature>
<dbReference type="SUPFAM" id="SSF53271">
    <property type="entry name" value="PRTase-like"/>
    <property type="match status" value="1"/>
</dbReference>
<comment type="pathway">
    <text evidence="1">Pyrimidine metabolism; UMP biosynthesis via de novo pathway; UMP from orotate: step 2/2.</text>
</comment>
<dbReference type="InterPro" id="IPR001754">
    <property type="entry name" value="OMPdeCOase_dom"/>
</dbReference>
<evidence type="ECO:0000256" key="3">
    <source>
        <dbReference type="ARBA" id="ARBA00006221"/>
    </source>
</evidence>
<dbReference type="InterPro" id="IPR023031">
    <property type="entry name" value="OPRT"/>
</dbReference>
<evidence type="ECO:0000313" key="17">
    <source>
        <dbReference type="Proteomes" id="UP000228380"/>
    </source>
</evidence>
<dbReference type="GO" id="GO:0044205">
    <property type="term" value="P:'de novo' UMP biosynthetic process"/>
    <property type="evidence" value="ECO:0007669"/>
    <property type="project" value="UniProtKB-UniPathway"/>
</dbReference>
<dbReference type="NCBIfam" id="NF010382">
    <property type="entry name" value="PRK13809.1"/>
    <property type="match status" value="1"/>
</dbReference>
<evidence type="ECO:0000256" key="9">
    <source>
        <dbReference type="ARBA" id="ARBA00022679"/>
    </source>
</evidence>
<dbReference type="CDD" id="cd04725">
    <property type="entry name" value="OMP_decarboxylase_like"/>
    <property type="match status" value="1"/>
</dbReference>
<dbReference type="UniPathway" id="UPA00070">
    <property type="reaction ID" value="UER00119"/>
</dbReference>
<dbReference type="GeneID" id="103695627"/>
<feature type="binding site" evidence="15">
    <location>
        <position position="341"/>
    </location>
    <ligand>
        <name>substrate</name>
    </ligand>
</feature>
<evidence type="ECO:0000256" key="12">
    <source>
        <dbReference type="ARBA" id="ARBA00023239"/>
    </source>
</evidence>
<evidence type="ECO:0000256" key="4">
    <source>
        <dbReference type="ARBA" id="ARBA00009769"/>
    </source>
</evidence>
<comment type="similarity">
    <text evidence="3">In the N-terminal section; belongs to the purine/pyrimidine phosphoribosyltransferase family.</text>
</comment>
<evidence type="ECO:0000256" key="2">
    <source>
        <dbReference type="ARBA" id="ARBA00004889"/>
    </source>
</evidence>
<feature type="binding site" evidence="15">
    <location>
        <position position="425"/>
    </location>
    <ligand>
        <name>substrate</name>
    </ligand>
</feature>
<evidence type="ECO:0000259" key="16">
    <source>
        <dbReference type="SMART" id="SM00934"/>
    </source>
</evidence>
<feature type="domain" description="Orotidine 5'-phosphate decarboxylase" evidence="16">
    <location>
        <begin position="250"/>
        <end position="440"/>
    </location>
</feature>
<dbReference type="Gene3D" id="3.40.50.2020">
    <property type="match status" value="1"/>
</dbReference>
<dbReference type="InterPro" id="IPR011060">
    <property type="entry name" value="RibuloseP-bd_barrel"/>
</dbReference>
<dbReference type="Proteomes" id="UP000228380">
    <property type="component" value="Unplaced"/>
</dbReference>
<evidence type="ECO:0000256" key="10">
    <source>
        <dbReference type="ARBA" id="ARBA00022793"/>
    </source>
</evidence>
<dbReference type="NCBIfam" id="TIGR00336">
    <property type="entry name" value="pyrE"/>
    <property type="match status" value="1"/>
</dbReference>
<keyword evidence="17" id="KW-1185">Reference proteome</keyword>
<comment type="similarity">
    <text evidence="4">In the C-terminal section; belongs to the OMP decarboxylase family.</text>
</comment>
<organism evidence="17 18">
    <name type="scientific">Phoenix dactylifera</name>
    <name type="common">Date palm</name>
    <dbReference type="NCBI Taxonomy" id="42345"/>
    <lineage>
        <taxon>Eukaryota</taxon>
        <taxon>Viridiplantae</taxon>
        <taxon>Streptophyta</taxon>
        <taxon>Embryophyta</taxon>
        <taxon>Tracheophyta</taxon>
        <taxon>Spermatophyta</taxon>
        <taxon>Magnoliopsida</taxon>
        <taxon>Liliopsida</taxon>
        <taxon>Arecaceae</taxon>
        <taxon>Coryphoideae</taxon>
        <taxon>Phoeniceae</taxon>
        <taxon>Phoenix</taxon>
    </lineage>
</organism>
<dbReference type="EC" id="2.4.2.10" evidence="5"/>
<dbReference type="GO" id="GO:0004590">
    <property type="term" value="F:orotidine-5'-phosphate decarboxylase activity"/>
    <property type="evidence" value="ECO:0007669"/>
    <property type="project" value="UniProtKB-EC"/>
</dbReference>
<evidence type="ECO:0000256" key="6">
    <source>
        <dbReference type="ARBA" id="ARBA00012321"/>
    </source>
</evidence>
<evidence type="ECO:0000256" key="7">
    <source>
        <dbReference type="ARBA" id="ARBA00015047"/>
    </source>
</evidence>
<dbReference type="Pfam" id="PF00156">
    <property type="entry name" value="Pribosyltran"/>
    <property type="match status" value="1"/>
</dbReference>
<reference evidence="18" key="1">
    <citation type="submission" date="2025-08" db="UniProtKB">
        <authorList>
            <consortium name="RefSeq"/>
        </authorList>
    </citation>
    <scope>IDENTIFICATION</scope>
    <source>
        <tissue evidence="18">Young leaves</tissue>
    </source>
</reference>
<accession>A0A8B8ZN96</accession>
<keyword evidence="12" id="KW-0456">Lyase</keyword>
<feature type="active site" description="For OMPdecase activity" evidence="14">
    <location>
        <position position="286"/>
    </location>
</feature>
<dbReference type="InterPro" id="IPR013785">
    <property type="entry name" value="Aldolase_TIM"/>
</dbReference>
<dbReference type="InterPro" id="IPR014732">
    <property type="entry name" value="OMPdecase"/>
</dbReference>
<keyword evidence="8" id="KW-0328">Glycosyltransferase</keyword>
<dbReference type="GO" id="GO:0006207">
    <property type="term" value="P:'de novo' pyrimidine nucleobase biosynthetic process"/>
    <property type="evidence" value="ECO:0007669"/>
    <property type="project" value="InterPro"/>
</dbReference>
<evidence type="ECO:0000256" key="5">
    <source>
        <dbReference type="ARBA" id="ARBA00011971"/>
    </source>
</evidence>
<evidence type="ECO:0000313" key="18">
    <source>
        <dbReference type="RefSeq" id="XP_038972953.1"/>
    </source>
</evidence>
<dbReference type="SMART" id="SM00934">
    <property type="entry name" value="OMPdecase"/>
    <property type="match status" value="1"/>
</dbReference>
<dbReference type="Pfam" id="PF00215">
    <property type="entry name" value="OMPdecase"/>
    <property type="match status" value="1"/>
</dbReference>
<gene>
    <name evidence="18" type="primary">LOC103695627</name>
</gene>
<dbReference type="AlphaFoldDB" id="A0A8B8ZN96"/>
<dbReference type="PANTHER" id="PTHR19278:SF9">
    <property type="entry name" value="URIDINE 5'-MONOPHOSPHATE SYNTHASE"/>
    <property type="match status" value="1"/>
</dbReference>
<keyword evidence="9" id="KW-0808">Transferase</keyword>
<sequence length="453" mass="48239">MEALILDLHEIGAVKFGSFKLKSGITSPIYIDLRLIVSFPSLLSGIADLLFAASSSSAPAPAPAAAFDLVCGVPYTALPIATVLSVSFSVPMIMRRKEIKDHGTGRAVEGAFRPGQICLIVEDLVTSGTSVLETAAPLRAEGLEVRDAVVVIDREQGGRENLAAQGIRLHSLTTLTDVLRVLVTHGRVSMEKAAEVRAFLDANRRVAVVAAAAAAAPRSRVRVSYGERAGMAKNPMGKRLFEVMEKKQSNLCFAADVSTAKELLDIADKIAERHNFLIFEDCKFADIGNTVTMQYEGGIFRILDWADIVNAHIISGPGIVDGLKLKGLPRGRGLLLLAEMSSSGNLATGNYTSAAVQIAEQHSDFVIGFISVNPASWQGGPVDPAFIHATPGVQMVSGGDSLGQQYNTPHSVIHDRGSDIIIVGRGIIKAANPAEAARVYRIQGWDAYKASCL</sequence>
<evidence type="ECO:0000256" key="14">
    <source>
        <dbReference type="PIRSR" id="PIRSR614732-1"/>
    </source>
</evidence>
<evidence type="ECO:0000256" key="13">
    <source>
        <dbReference type="ARBA" id="ARBA00023268"/>
    </source>
</evidence>
<evidence type="ECO:0000256" key="15">
    <source>
        <dbReference type="PIRSR" id="PIRSR614732-2"/>
    </source>
</evidence>
<name>A0A8B8ZN96_PHODC</name>
<dbReference type="SUPFAM" id="SSF51366">
    <property type="entry name" value="Ribulose-phoshate binding barrel"/>
    <property type="match status" value="1"/>
</dbReference>
<dbReference type="Gene3D" id="3.20.20.70">
    <property type="entry name" value="Aldolase class I"/>
    <property type="match status" value="1"/>
</dbReference>
<dbReference type="InterPro" id="IPR000836">
    <property type="entry name" value="PRTase_dom"/>
</dbReference>
<dbReference type="EC" id="4.1.1.23" evidence="6"/>
<dbReference type="InterPro" id="IPR004467">
    <property type="entry name" value="Or_phspho_trans_dom"/>
</dbReference>
<protein>
    <recommendedName>
        <fullName evidence="7">Uridine 5'-monophosphate synthase</fullName>
        <ecNumber evidence="5">2.4.2.10</ecNumber>
        <ecNumber evidence="6">4.1.1.23</ecNumber>
    </recommendedName>
</protein>